<gene>
    <name evidence="2" type="ordered locus">Psta_3468</name>
</gene>
<dbReference type="HOGENOM" id="CLU_115403_6_4_0"/>
<feature type="domain" description="STAS" evidence="1">
    <location>
        <begin position="11"/>
        <end position="113"/>
    </location>
</feature>
<dbReference type="EMBL" id="CP001848">
    <property type="protein sequence ID" value="ADB18130.1"/>
    <property type="molecule type" value="Genomic_DNA"/>
</dbReference>
<dbReference type="CDD" id="cd07043">
    <property type="entry name" value="STAS_anti-anti-sigma_factors"/>
    <property type="match status" value="1"/>
</dbReference>
<dbReference type="OrthoDB" id="289401at2"/>
<dbReference type="InterPro" id="IPR036513">
    <property type="entry name" value="STAS_dom_sf"/>
</dbReference>
<dbReference type="KEGG" id="psl:Psta_3468"/>
<dbReference type="GO" id="GO:0043856">
    <property type="term" value="F:anti-sigma factor antagonist activity"/>
    <property type="evidence" value="ECO:0007669"/>
    <property type="project" value="TreeGrafter"/>
</dbReference>
<keyword evidence="3" id="KW-1185">Reference proteome</keyword>
<dbReference type="Pfam" id="PF01740">
    <property type="entry name" value="STAS"/>
    <property type="match status" value="1"/>
</dbReference>
<dbReference type="AlphaFoldDB" id="D2QYH1"/>
<reference evidence="2 3" key="1">
    <citation type="journal article" date="2009" name="Stand. Genomic Sci.">
        <title>Complete genome sequence of Pirellula staleyi type strain (ATCC 27377).</title>
        <authorList>
            <person name="Clum A."/>
            <person name="Tindall B.J."/>
            <person name="Sikorski J."/>
            <person name="Ivanova N."/>
            <person name="Mavrommatis K."/>
            <person name="Lucas S."/>
            <person name="Glavina del Rio T."/>
            <person name="Nolan M."/>
            <person name="Chen F."/>
            <person name="Tice H."/>
            <person name="Pitluck S."/>
            <person name="Cheng J.F."/>
            <person name="Chertkov O."/>
            <person name="Brettin T."/>
            <person name="Han C."/>
            <person name="Detter J.C."/>
            <person name="Kuske C."/>
            <person name="Bruce D."/>
            <person name="Goodwin L."/>
            <person name="Ovchinikova G."/>
            <person name="Pati A."/>
            <person name="Mikhailova N."/>
            <person name="Chen A."/>
            <person name="Palaniappan K."/>
            <person name="Land M."/>
            <person name="Hauser L."/>
            <person name="Chang Y.J."/>
            <person name="Jeffries C.D."/>
            <person name="Chain P."/>
            <person name="Rohde M."/>
            <person name="Goker M."/>
            <person name="Bristow J."/>
            <person name="Eisen J.A."/>
            <person name="Markowitz V."/>
            <person name="Hugenholtz P."/>
            <person name="Kyrpides N.C."/>
            <person name="Klenk H.P."/>
            <person name="Lapidus A."/>
        </authorList>
    </citation>
    <scope>NUCLEOTIDE SEQUENCE [LARGE SCALE GENOMIC DNA]</scope>
    <source>
        <strain evidence="3">ATCC 27377 / DSM 6068 / ICPB 4128</strain>
    </source>
</reference>
<evidence type="ECO:0000259" key="1">
    <source>
        <dbReference type="PROSITE" id="PS50801"/>
    </source>
</evidence>
<proteinExistence type="predicted"/>
<dbReference type="Gene3D" id="3.30.750.24">
    <property type="entry name" value="STAS domain"/>
    <property type="match status" value="1"/>
</dbReference>
<accession>D2QYH1</accession>
<organism evidence="2 3">
    <name type="scientific">Pirellula staleyi (strain ATCC 27377 / DSM 6068 / ICPB 4128)</name>
    <name type="common">Pirella staleyi</name>
    <dbReference type="NCBI Taxonomy" id="530564"/>
    <lineage>
        <taxon>Bacteria</taxon>
        <taxon>Pseudomonadati</taxon>
        <taxon>Planctomycetota</taxon>
        <taxon>Planctomycetia</taxon>
        <taxon>Pirellulales</taxon>
        <taxon>Pirellulaceae</taxon>
        <taxon>Pirellula</taxon>
    </lineage>
</organism>
<evidence type="ECO:0000313" key="3">
    <source>
        <dbReference type="Proteomes" id="UP000001887"/>
    </source>
</evidence>
<name>D2QYH1_PIRSD</name>
<dbReference type="InterPro" id="IPR002645">
    <property type="entry name" value="STAS_dom"/>
</dbReference>
<dbReference type="SUPFAM" id="SSF52091">
    <property type="entry name" value="SpoIIaa-like"/>
    <property type="match status" value="1"/>
</dbReference>
<dbReference type="Proteomes" id="UP000001887">
    <property type="component" value="Chromosome"/>
</dbReference>
<dbReference type="PROSITE" id="PS50801">
    <property type="entry name" value="STAS"/>
    <property type="match status" value="1"/>
</dbReference>
<sequence length="118" mass="13109">MKFRVDKEHGDVAYLHIEGQISQRSLSPVADPIKDLLGVEAYKKKVLLDLSGTSMVDSSGIGWMIMVNKRFKEHGGQMVLHSYTPLVANTFKLMRIDQVLHLCHSLQDADSLVTGGSK</sequence>
<dbReference type="eggNOG" id="COG1366">
    <property type="taxonomic scope" value="Bacteria"/>
</dbReference>
<dbReference type="STRING" id="530564.Psta_3468"/>
<dbReference type="PANTHER" id="PTHR33495">
    <property type="entry name" value="ANTI-SIGMA FACTOR ANTAGONIST TM_1081-RELATED-RELATED"/>
    <property type="match status" value="1"/>
</dbReference>
<protein>
    <submittedName>
        <fullName evidence="2">Anti-sigma-factor antagonist</fullName>
    </submittedName>
</protein>
<evidence type="ECO:0000313" key="2">
    <source>
        <dbReference type="EMBL" id="ADB18130.1"/>
    </source>
</evidence>